<dbReference type="Pfam" id="PF12802">
    <property type="entry name" value="MarR_2"/>
    <property type="match status" value="1"/>
</dbReference>
<keyword evidence="2" id="KW-0238">DNA-binding</keyword>
<name>A0A1S2M627_9BACI</name>
<evidence type="ECO:0000313" key="6">
    <source>
        <dbReference type="EMBL" id="QOY38332.1"/>
    </source>
</evidence>
<reference evidence="6" key="4">
    <citation type="submission" date="2020-10" db="EMBL/GenBank/DDBJ databases">
        <authorList>
            <person name="Bassil N.M."/>
            <person name="Lloyd J.R."/>
        </authorList>
    </citation>
    <scope>NUCLEOTIDE SEQUENCE</scope>
    <source>
        <strain evidence="6">NB2006</strain>
    </source>
</reference>
<gene>
    <name evidence="6" type="ORF">AWH56_012835</name>
    <name evidence="5" type="ORF">AWH56_09840</name>
</gene>
<evidence type="ECO:0000256" key="2">
    <source>
        <dbReference type="ARBA" id="ARBA00023125"/>
    </source>
</evidence>
<dbReference type="Proteomes" id="UP000180175">
    <property type="component" value="Chromosome"/>
</dbReference>
<dbReference type="OrthoDB" id="2328394at2"/>
<dbReference type="AlphaFoldDB" id="A0A1S2M627"/>
<reference evidence="5 7" key="1">
    <citation type="submission" date="2016-10" db="EMBL/GenBank/DDBJ databases">
        <title>Draft genome sequences of four alkaliphilic bacteria belonging to the Anaerobacillus genus.</title>
        <authorList>
            <person name="Bassil N.M."/>
            <person name="Lloyd J.R."/>
        </authorList>
    </citation>
    <scope>NUCLEOTIDE SEQUENCE [LARGE SCALE GENOMIC DNA]</scope>
    <source>
        <strain evidence="5 7">NB2006</strain>
    </source>
</reference>
<evidence type="ECO:0000259" key="4">
    <source>
        <dbReference type="PROSITE" id="PS50995"/>
    </source>
</evidence>
<protein>
    <submittedName>
        <fullName evidence="5">MarR family transcriptional regulator</fullName>
    </submittedName>
</protein>
<feature type="domain" description="HTH marR-type" evidence="4">
    <location>
        <begin position="1"/>
        <end position="138"/>
    </location>
</feature>
<dbReference type="Gene3D" id="1.10.10.10">
    <property type="entry name" value="Winged helix-like DNA-binding domain superfamily/Winged helix DNA-binding domain"/>
    <property type="match status" value="1"/>
</dbReference>
<dbReference type="RefSeq" id="WP_071316989.1">
    <property type="nucleotide sequence ID" value="NZ_CP063356.2"/>
</dbReference>
<reference evidence="6 7" key="2">
    <citation type="journal article" date="2017" name="Genome Announc.">
        <title>Draft Genome Sequences of Four Alkaliphilic Bacteria Belonging to the Anaerobacillus Genus.</title>
        <authorList>
            <person name="Bassil N.M."/>
            <person name="Lloyd J.R."/>
        </authorList>
    </citation>
    <scope>NUCLEOTIDE SEQUENCE [LARGE SCALE GENOMIC DNA]</scope>
    <source>
        <strain evidence="6 7">NB2006</strain>
    </source>
</reference>
<keyword evidence="3" id="KW-0804">Transcription</keyword>
<dbReference type="PANTHER" id="PTHR42756">
    <property type="entry name" value="TRANSCRIPTIONAL REGULATOR, MARR"/>
    <property type="match status" value="1"/>
</dbReference>
<evidence type="ECO:0000256" key="3">
    <source>
        <dbReference type="ARBA" id="ARBA00023163"/>
    </source>
</evidence>
<dbReference type="InterPro" id="IPR000835">
    <property type="entry name" value="HTH_MarR-typ"/>
</dbReference>
<proteinExistence type="predicted"/>
<dbReference type="KEGG" id="aia:AWH56_012835"/>
<dbReference type="SUPFAM" id="SSF46785">
    <property type="entry name" value="Winged helix' DNA-binding domain"/>
    <property type="match status" value="1"/>
</dbReference>
<evidence type="ECO:0000313" key="5">
    <source>
        <dbReference type="EMBL" id="OIJ19095.1"/>
    </source>
</evidence>
<sequence>MIRNIDERVGYHIGVAAHIIQNSYNQKLSEYDLTVAQAKVLYMLVNHGNQLQSELQNRLYIKGSTMNGIIESMLKKKLIDKEDSDIDRRSKLIILTEKGRALEENLWLGTQDMDEELMKGFTEDEKQVLLVCLKRIKKNLIEHKEGNEYATKISE</sequence>
<accession>A0A1S2M627</accession>
<dbReference type="EMBL" id="CP063356">
    <property type="protein sequence ID" value="QOY38332.1"/>
    <property type="molecule type" value="Genomic_DNA"/>
</dbReference>
<keyword evidence="1" id="KW-0805">Transcription regulation</keyword>
<organism evidence="5 7">
    <name type="scientific">Anaerobacillus isosaccharinicus</name>
    <dbReference type="NCBI Taxonomy" id="1532552"/>
    <lineage>
        <taxon>Bacteria</taxon>
        <taxon>Bacillati</taxon>
        <taxon>Bacillota</taxon>
        <taxon>Bacilli</taxon>
        <taxon>Bacillales</taxon>
        <taxon>Bacillaceae</taxon>
        <taxon>Anaerobacillus</taxon>
    </lineage>
</organism>
<dbReference type="InterPro" id="IPR036390">
    <property type="entry name" value="WH_DNA-bd_sf"/>
</dbReference>
<dbReference type="PANTHER" id="PTHR42756:SF1">
    <property type="entry name" value="TRANSCRIPTIONAL REPRESSOR OF EMRAB OPERON"/>
    <property type="match status" value="1"/>
</dbReference>
<dbReference type="PROSITE" id="PS50995">
    <property type="entry name" value="HTH_MARR_2"/>
    <property type="match status" value="1"/>
</dbReference>
<dbReference type="InterPro" id="IPR036388">
    <property type="entry name" value="WH-like_DNA-bd_sf"/>
</dbReference>
<dbReference type="GO" id="GO:0003677">
    <property type="term" value="F:DNA binding"/>
    <property type="evidence" value="ECO:0007669"/>
    <property type="project" value="UniProtKB-KW"/>
</dbReference>
<reference evidence="6 7" key="3">
    <citation type="journal article" date="2019" name="Int. J. Syst. Evol. Microbiol.">
        <title>Anaerobacillus isosaccharinicus sp. nov., an alkaliphilic bacterium which degrades isosaccharinic acid.</title>
        <authorList>
            <person name="Bassil N.M."/>
            <person name="Lloyd J.R."/>
        </authorList>
    </citation>
    <scope>NUCLEOTIDE SEQUENCE [LARGE SCALE GENOMIC DNA]</scope>
    <source>
        <strain evidence="6 7">NB2006</strain>
    </source>
</reference>
<dbReference type="EMBL" id="LQXD01000083">
    <property type="protein sequence ID" value="OIJ19095.1"/>
    <property type="molecule type" value="Genomic_DNA"/>
</dbReference>
<dbReference type="SMART" id="SM00347">
    <property type="entry name" value="HTH_MARR"/>
    <property type="match status" value="1"/>
</dbReference>
<evidence type="ECO:0000256" key="1">
    <source>
        <dbReference type="ARBA" id="ARBA00023015"/>
    </source>
</evidence>
<evidence type="ECO:0000313" key="7">
    <source>
        <dbReference type="Proteomes" id="UP000180175"/>
    </source>
</evidence>
<dbReference type="GO" id="GO:0003700">
    <property type="term" value="F:DNA-binding transcription factor activity"/>
    <property type="evidence" value="ECO:0007669"/>
    <property type="project" value="InterPro"/>
</dbReference>
<dbReference type="PRINTS" id="PR00598">
    <property type="entry name" value="HTHMARR"/>
</dbReference>
<keyword evidence="7" id="KW-1185">Reference proteome</keyword>